<dbReference type="InterPro" id="IPR036890">
    <property type="entry name" value="HATPase_C_sf"/>
</dbReference>
<dbReference type="Gene3D" id="3.30.565.10">
    <property type="entry name" value="Histidine kinase-like ATPase, C-terminal domain"/>
    <property type="match status" value="1"/>
</dbReference>
<dbReference type="PIRSF" id="PIRSF037432">
    <property type="entry name" value="STHK_NreB"/>
    <property type="match status" value="1"/>
</dbReference>
<dbReference type="InterPro" id="IPR050482">
    <property type="entry name" value="Sensor_HK_TwoCompSys"/>
</dbReference>
<keyword evidence="4" id="KW-0004">4Fe-4S</keyword>
<comment type="catalytic activity">
    <reaction evidence="1 16">
        <text>ATP + protein L-histidine = ADP + protein N-phospho-L-histidine.</text>
        <dbReference type="EC" id="2.7.13.3"/>
    </reaction>
</comment>
<keyword evidence="5" id="KW-0963">Cytoplasm</keyword>
<comment type="cofactor">
    <cofactor evidence="2">
        <name>[4Fe-4S] cluster</name>
        <dbReference type="ChEBI" id="CHEBI:49883"/>
    </cofactor>
</comment>
<proteinExistence type="predicted"/>
<evidence type="ECO:0000256" key="5">
    <source>
        <dbReference type="ARBA" id="ARBA00022490"/>
    </source>
</evidence>
<sequence length="364" mass="40678">MAWLGNLGTTSETPSLLESIFKNVTDAILVIDDQSIVADANPAAETITGWSAQELIGKIHFCDICRGMANCIDEASCVDCFEKKLQVPSFEMRVRTKDGREYPVAASSTRLTDRDGNFLVVILRDMSEQQRMEQERFQRMMTNYVIQAQEDERKRVSRDLHDGVGQALYSILVGLKVVNQLDLEESVKNHLIDVQHMTIRALEEVKNMAIELRPSALDDLGFLPAIRSYSKRFAQTFGIETRLETFGSKRRYASVVETALYRICQEAMTNSAKYADADTITIRLEDLGDQVELSVMDDGSGFDTNEIRVQGTGLGLYGMRERAHLLGGTVSIQSSPGEGTRIHVTIPLTEKGEPLHVDPSTYSR</sequence>
<keyword evidence="10 16" id="KW-0418">Kinase</keyword>
<evidence type="ECO:0000256" key="11">
    <source>
        <dbReference type="ARBA" id="ARBA00022840"/>
    </source>
</evidence>
<evidence type="ECO:0000256" key="2">
    <source>
        <dbReference type="ARBA" id="ARBA00001966"/>
    </source>
</evidence>
<evidence type="ECO:0000313" key="20">
    <source>
        <dbReference type="EMBL" id="MFC4767096.1"/>
    </source>
</evidence>
<organism evidence="20 21">
    <name type="scientific">Effusibacillus consociatus</name>
    <dbReference type="NCBI Taxonomy" id="1117041"/>
    <lineage>
        <taxon>Bacteria</taxon>
        <taxon>Bacillati</taxon>
        <taxon>Bacillota</taxon>
        <taxon>Bacilli</taxon>
        <taxon>Bacillales</taxon>
        <taxon>Alicyclobacillaceae</taxon>
        <taxon>Effusibacillus</taxon>
    </lineage>
</organism>
<dbReference type="PANTHER" id="PTHR24421:SF10">
    <property type="entry name" value="NITRATE_NITRITE SENSOR PROTEIN NARQ"/>
    <property type="match status" value="1"/>
</dbReference>
<dbReference type="Proteomes" id="UP001596002">
    <property type="component" value="Unassembled WGS sequence"/>
</dbReference>
<comment type="subcellular location">
    <subcellularLocation>
        <location evidence="3">Cytoplasm</location>
    </subcellularLocation>
</comment>
<reference evidence="21" key="1">
    <citation type="journal article" date="2019" name="Int. J. Syst. Evol. Microbiol.">
        <title>The Global Catalogue of Microorganisms (GCM) 10K type strain sequencing project: providing services to taxonomists for standard genome sequencing and annotation.</title>
        <authorList>
            <consortium name="The Broad Institute Genomics Platform"/>
            <consortium name="The Broad Institute Genome Sequencing Center for Infectious Disease"/>
            <person name="Wu L."/>
            <person name="Ma J."/>
        </authorList>
    </citation>
    <scope>NUCLEOTIDE SEQUENCE [LARGE SCALE GENOMIC DNA]</scope>
    <source>
        <strain evidence="21">WYCCWR 12678</strain>
    </source>
</reference>
<evidence type="ECO:0000256" key="13">
    <source>
        <dbReference type="ARBA" id="ARBA00023012"/>
    </source>
</evidence>
<dbReference type="PANTHER" id="PTHR24421">
    <property type="entry name" value="NITRATE/NITRITE SENSOR PROTEIN NARX-RELATED"/>
    <property type="match status" value="1"/>
</dbReference>
<evidence type="ECO:0000256" key="14">
    <source>
        <dbReference type="ARBA" id="ARBA00023014"/>
    </source>
</evidence>
<name>A0ABV9PXX5_9BACL</name>
<protein>
    <recommendedName>
        <fullName evidence="16">Sensor histidine kinase</fullName>
        <ecNumber evidence="16">2.7.13.3</ecNumber>
    </recommendedName>
</protein>
<dbReference type="InterPro" id="IPR001610">
    <property type="entry name" value="PAC"/>
</dbReference>
<dbReference type="Gene3D" id="1.20.5.1930">
    <property type="match status" value="1"/>
</dbReference>
<feature type="domain" description="PAS" evidence="18">
    <location>
        <begin position="13"/>
        <end position="58"/>
    </location>
</feature>
<dbReference type="Pfam" id="PF02518">
    <property type="entry name" value="HATPase_c"/>
    <property type="match status" value="1"/>
</dbReference>
<keyword evidence="9 16" id="KW-0547">Nucleotide-binding</keyword>
<keyword evidence="8" id="KW-0479">Metal-binding</keyword>
<evidence type="ECO:0000256" key="10">
    <source>
        <dbReference type="ARBA" id="ARBA00022777"/>
    </source>
</evidence>
<evidence type="ECO:0000256" key="8">
    <source>
        <dbReference type="ARBA" id="ARBA00022723"/>
    </source>
</evidence>
<dbReference type="EC" id="2.7.13.3" evidence="16"/>
<dbReference type="CDD" id="cd00130">
    <property type="entry name" value="PAS"/>
    <property type="match status" value="1"/>
</dbReference>
<evidence type="ECO:0000256" key="6">
    <source>
        <dbReference type="ARBA" id="ARBA00022553"/>
    </source>
</evidence>
<dbReference type="GO" id="GO:0005524">
    <property type="term" value="F:ATP binding"/>
    <property type="evidence" value="ECO:0007669"/>
    <property type="project" value="UniProtKB-KW"/>
</dbReference>
<dbReference type="PRINTS" id="PR00344">
    <property type="entry name" value="BCTRLSENSOR"/>
</dbReference>
<evidence type="ECO:0000256" key="3">
    <source>
        <dbReference type="ARBA" id="ARBA00004496"/>
    </source>
</evidence>
<feature type="domain" description="Histidine kinase" evidence="17">
    <location>
        <begin position="260"/>
        <end position="350"/>
    </location>
</feature>
<dbReference type="SMART" id="SM00086">
    <property type="entry name" value="PAC"/>
    <property type="match status" value="1"/>
</dbReference>
<keyword evidence="21" id="KW-1185">Reference proteome</keyword>
<keyword evidence="12" id="KW-0408">Iron</keyword>
<dbReference type="SMART" id="SM00387">
    <property type="entry name" value="HATPase_c"/>
    <property type="match status" value="1"/>
</dbReference>
<evidence type="ECO:0000259" key="19">
    <source>
        <dbReference type="PROSITE" id="PS50113"/>
    </source>
</evidence>
<feature type="domain" description="PAC" evidence="19">
    <location>
        <begin position="88"/>
        <end position="138"/>
    </location>
</feature>
<dbReference type="PROSITE" id="PS50113">
    <property type="entry name" value="PAC"/>
    <property type="match status" value="1"/>
</dbReference>
<keyword evidence="13 16" id="KW-0902">Two-component regulatory system</keyword>
<comment type="caution">
    <text evidence="20">The sequence shown here is derived from an EMBL/GenBank/DDBJ whole genome shotgun (WGS) entry which is preliminary data.</text>
</comment>
<dbReference type="NCBIfam" id="TIGR00229">
    <property type="entry name" value="sensory_box"/>
    <property type="match status" value="1"/>
</dbReference>
<evidence type="ECO:0000256" key="15">
    <source>
        <dbReference type="ARBA" id="ARBA00024827"/>
    </source>
</evidence>
<dbReference type="CDD" id="cd16917">
    <property type="entry name" value="HATPase_UhpB-NarQ-NarX-like"/>
    <property type="match status" value="1"/>
</dbReference>
<accession>A0ABV9PXX5</accession>
<evidence type="ECO:0000256" key="1">
    <source>
        <dbReference type="ARBA" id="ARBA00000085"/>
    </source>
</evidence>
<keyword evidence="11 16" id="KW-0067">ATP-binding</keyword>
<dbReference type="InterPro" id="IPR000700">
    <property type="entry name" value="PAS-assoc_C"/>
</dbReference>
<dbReference type="InterPro" id="IPR011712">
    <property type="entry name" value="Sig_transdc_His_kin_sub3_dim/P"/>
</dbReference>
<dbReference type="InterPro" id="IPR005467">
    <property type="entry name" value="His_kinase_dom"/>
</dbReference>
<evidence type="ECO:0000313" key="21">
    <source>
        <dbReference type="Proteomes" id="UP001596002"/>
    </source>
</evidence>
<evidence type="ECO:0000259" key="18">
    <source>
        <dbReference type="PROSITE" id="PS50112"/>
    </source>
</evidence>
<evidence type="ECO:0000256" key="12">
    <source>
        <dbReference type="ARBA" id="ARBA00023004"/>
    </source>
</evidence>
<keyword evidence="7 16" id="KW-0808">Transferase</keyword>
<dbReference type="Pfam" id="PF07730">
    <property type="entry name" value="HisKA_3"/>
    <property type="match status" value="1"/>
</dbReference>
<evidence type="ECO:0000256" key="7">
    <source>
        <dbReference type="ARBA" id="ARBA00022679"/>
    </source>
</evidence>
<dbReference type="InterPro" id="IPR017203">
    <property type="entry name" value="Sig_transdc_His_kinase_NreB"/>
</dbReference>
<dbReference type="SMART" id="SM00091">
    <property type="entry name" value="PAS"/>
    <property type="match status" value="1"/>
</dbReference>
<keyword evidence="14" id="KW-0411">Iron-sulfur</keyword>
<dbReference type="PROSITE" id="PS50112">
    <property type="entry name" value="PAS"/>
    <property type="match status" value="1"/>
</dbReference>
<gene>
    <name evidence="20" type="ORF">ACFO8Q_06905</name>
</gene>
<dbReference type="InterPro" id="IPR035965">
    <property type="entry name" value="PAS-like_dom_sf"/>
</dbReference>
<dbReference type="InterPro" id="IPR003594">
    <property type="entry name" value="HATPase_dom"/>
</dbReference>
<dbReference type="Gene3D" id="3.30.450.20">
    <property type="entry name" value="PAS domain"/>
    <property type="match status" value="1"/>
</dbReference>
<evidence type="ECO:0000256" key="4">
    <source>
        <dbReference type="ARBA" id="ARBA00022485"/>
    </source>
</evidence>
<dbReference type="InterPro" id="IPR004358">
    <property type="entry name" value="Sig_transdc_His_kin-like_C"/>
</dbReference>
<dbReference type="InterPro" id="IPR000014">
    <property type="entry name" value="PAS"/>
</dbReference>
<dbReference type="Pfam" id="PF13426">
    <property type="entry name" value="PAS_9"/>
    <property type="match status" value="1"/>
</dbReference>
<keyword evidence="6" id="KW-0597">Phosphoprotein</keyword>
<comment type="function">
    <text evidence="15">Member of the two-component regulatory system NreB/NreC involved in the control of dissimilatory nitrate/nitrite reduction in response to oxygen. NreB functions as a direct oxygen sensor histidine kinase which is autophosphorylated, in the absence of oxygen, probably at the conserved histidine residue, and transfers its phosphate group probably to a conserved aspartate residue of NreC. NreB/NreC activates the expression of the nitrate (narGHJI) and nitrite (nir) reductase operons, as well as the putative nitrate transporter gene narT.</text>
</comment>
<dbReference type="SUPFAM" id="SSF55785">
    <property type="entry name" value="PYP-like sensor domain (PAS domain)"/>
    <property type="match status" value="1"/>
</dbReference>
<evidence type="ECO:0000259" key="17">
    <source>
        <dbReference type="PROSITE" id="PS50109"/>
    </source>
</evidence>
<evidence type="ECO:0000256" key="16">
    <source>
        <dbReference type="PIRNR" id="PIRNR037432"/>
    </source>
</evidence>
<evidence type="ECO:0000256" key="9">
    <source>
        <dbReference type="ARBA" id="ARBA00022741"/>
    </source>
</evidence>
<dbReference type="PROSITE" id="PS50109">
    <property type="entry name" value="HIS_KIN"/>
    <property type="match status" value="1"/>
</dbReference>
<dbReference type="RefSeq" id="WP_380024978.1">
    <property type="nucleotide sequence ID" value="NZ_JBHSHC010000044.1"/>
</dbReference>
<dbReference type="SUPFAM" id="SSF55874">
    <property type="entry name" value="ATPase domain of HSP90 chaperone/DNA topoisomerase II/histidine kinase"/>
    <property type="match status" value="1"/>
</dbReference>
<dbReference type="EMBL" id="JBHSHC010000044">
    <property type="protein sequence ID" value="MFC4767096.1"/>
    <property type="molecule type" value="Genomic_DNA"/>
</dbReference>